<name>A0AAW0ABM1_9AGAR</name>
<dbReference type="AlphaFoldDB" id="A0AAW0ABM1"/>
<sequence>MRLGEFHAWVSTDGNELAEFAVEYSADGKHASCWIPSECDKKLSTHYQGTEPEQPLSLNVEVTVDGIACGSHTLRCLPCLNVASGSRDSVATSAITRRPLMFARQVLTDDDDLLTAAISPELGTIKIEMRDVQSRPHWRNRESTWNNLSLGPQVLHERSKKAIEHSVQFGDEYLTANHHGDPIEVVQVLATFVFKYRPIELLRAQGIAPRPRAAIAIPMTPVEVVDLTMEDDSDGDNAAEIKRLEARLQLLKKKGAKVKSEPHQVKLEFVDLT</sequence>
<gene>
    <name evidence="2" type="ORF">R3P38DRAFT_1704088</name>
</gene>
<dbReference type="Pfam" id="PF25534">
    <property type="entry name" value="DUF7918"/>
    <property type="match status" value="1"/>
</dbReference>
<dbReference type="EMBL" id="JAWWNJ010000076">
    <property type="protein sequence ID" value="KAK7006225.1"/>
    <property type="molecule type" value="Genomic_DNA"/>
</dbReference>
<accession>A0AAW0ABM1</accession>
<protein>
    <recommendedName>
        <fullName evidence="1">DUF7918 domain-containing protein</fullName>
    </recommendedName>
</protein>
<keyword evidence="3" id="KW-1185">Reference proteome</keyword>
<reference evidence="2 3" key="1">
    <citation type="journal article" date="2024" name="J Genomics">
        <title>Draft genome sequencing and assembly of Favolaschia claudopus CIRM-BRFM 2984 isolated from oak limbs.</title>
        <authorList>
            <person name="Navarro D."/>
            <person name="Drula E."/>
            <person name="Chaduli D."/>
            <person name="Cazenave R."/>
            <person name="Ahrendt S."/>
            <person name="Wang J."/>
            <person name="Lipzen A."/>
            <person name="Daum C."/>
            <person name="Barry K."/>
            <person name="Grigoriev I.V."/>
            <person name="Favel A."/>
            <person name="Rosso M.N."/>
            <person name="Martin F."/>
        </authorList>
    </citation>
    <scope>NUCLEOTIDE SEQUENCE [LARGE SCALE GENOMIC DNA]</scope>
    <source>
        <strain evidence="2 3">CIRM-BRFM 2984</strain>
    </source>
</reference>
<evidence type="ECO:0000313" key="2">
    <source>
        <dbReference type="EMBL" id="KAK7006225.1"/>
    </source>
</evidence>
<evidence type="ECO:0000259" key="1">
    <source>
        <dbReference type="Pfam" id="PF25534"/>
    </source>
</evidence>
<dbReference type="Proteomes" id="UP001362999">
    <property type="component" value="Unassembled WGS sequence"/>
</dbReference>
<dbReference type="InterPro" id="IPR057678">
    <property type="entry name" value="DUF7918"/>
</dbReference>
<organism evidence="2 3">
    <name type="scientific">Favolaschia claudopus</name>
    <dbReference type="NCBI Taxonomy" id="2862362"/>
    <lineage>
        <taxon>Eukaryota</taxon>
        <taxon>Fungi</taxon>
        <taxon>Dikarya</taxon>
        <taxon>Basidiomycota</taxon>
        <taxon>Agaricomycotina</taxon>
        <taxon>Agaricomycetes</taxon>
        <taxon>Agaricomycetidae</taxon>
        <taxon>Agaricales</taxon>
        <taxon>Marasmiineae</taxon>
        <taxon>Mycenaceae</taxon>
        <taxon>Favolaschia</taxon>
    </lineage>
</organism>
<proteinExistence type="predicted"/>
<feature type="domain" description="DUF7918" evidence="1">
    <location>
        <begin position="10"/>
        <end position="210"/>
    </location>
</feature>
<evidence type="ECO:0000313" key="3">
    <source>
        <dbReference type="Proteomes" id="UP001362999"/>
    </source>
</evidence>
<comment type="caution">
    <text evidence="2">The sequence shown here is derived from an EMBL/GenBank/DDBJ whole genome shotgun (WGS) entry which is preliminary data.</text>
</comment>